<gene>
    <name evidence="3" type="ORF">OV079_49790</name>
</gene>
<dbReference type="Pfam" id="PF21068">
    <property type="entry name" value="ATPgraspMvdD"/>
    <property type="match status" value="1"/>
</dbReference>
<protein>
    <recommendedName>
        <fullName evidence="2">MvdD-like pre-ATP grasp domain-containing protein</fullName>
    </recommendedName>
</protein>
<name>A0A9X3F017_9BACT</name>
<dbReference type="RefSeq" id="WP_267777490.1">
    <property type="nucleotide sequence ID" value="NZ_JAPNKE010000002.1"/>
</dbReference>
<organism evidence="3 4">
    <name type="scientific">Nannocystis pusilla</name>
    <dbReference type="NCBI Taxonomy" id="889268"/>
    <lineage>
        <taxon>Bacteria</taxon>
        <taxon>Pseudomonadati</taxon>
        <taxon>Myxococcota</taxon>
        <taxon>Polyangia</taxon>
        <taxon>Nannocystales</taxon>
        <taxon>Nannocystaceae</taxon>
        <taxon>Nannocystis</taxon>
    </lineage>
</organism>
<dbReference type="InterPro" id="IPR048936">
    <property type="entry name" value="MvdD-like_ATPgrasp"/>
</dbReference>
<sequence length="202" mass="21420">MTVLIVAFRDYRDDIPSVTAALAARGARSLRFDTDTFPGATGLSLAYGGSRGAVLRAGDEPIDLSSISAVWLRGFREGSALPAMEPEFLRTSVQAAEATTTAMLASLGCFQLDPREVVRRAENKPLQLQLAQELGLAIPATLISNDPAEVRAFARSCPGGLVTKMVVPQSSARTARASSRASTPASSPRRSWPRSTASTSVR</sequence>
<dbReference type="AlphaFoldDB" id="A0A9X3F017"/>
<reference evidence="3" key="1">
    <citation type="submission" date="2022-11" db="EMBL/GenBank/DDBJ databases">
        <title>Minimal conservation of predation-associated metabolite biosynthetic gene clusters underscores biosynthetic potential of Myxococcota including descriptions for ten novel species: Archangium lansinium sp. nov., Myxococcus landrumus sp. nov., Nannocystis bai.</title>
        <authorList>
            <person name="Ahearne A."/>
            <person name="Stevens C."/>
            <person name="Phillips K."/>
        </authorList>
    </citation>
    <scope>NUCLEOTIDE SEQUENCE</scope>
    <source>
        <strain evidence="3">Na p29</strain>
    </source>
</reference>
<dbReference type="EMBL" id="JAPNKE010000002">
    <property type="protein sequence ID" value="MCY1013492.1"/>
    <property type="molecule type" value="Genomic_DNA"/>
</dbReference>
<evidence type="ECO:0000313" key="4">
    <source>
        <dbReference type="Proteomes" id="UP001150924"/>
    </source>
</evidence>
<dbReference type="SUPFAM" id="SSF56059">
    <property type="entry name" value="Glutathione synthetase ATP-binding domain-like"/>
    <property type="match status" value="1"/>
</dbReference>
<evidence type="ECO:0000256" key="1">
    <source>
        <dbReference type="SAM" id="MobiDB-lite"/>
    </source>
</evidence>
<feature type="compositionally biased region" description="Low complexity" evidence="1">
    <location>
        <begin position="170"/>
        <end position="202"/>
    </location>
</feature>
<proteinExistence type="predicted"/>
<dbReference type="Proteomes" id="UP001150924">
    <property type="component" value="Unassembled WGS sequence"/>
</dbReference>
<feature type="domain" description="MvdD-like pre-ATP grasp" evidence="2">
    <location>
        <begin position="2"/>
        <end position="118"/>
    </location>
</feature>
<keyword evidence="4" id="KW-1185">Reference proteome</keyword>
<feature type="region of interest" description="Disordered" evidence="1">
    <location>
        <begin position="169"/>
        <end position="202"/>
    </location>
</feature>
<comment type="caution">
    <text evidence="3">The sequence shown here is derived from an EMBL/GenBank/DDBJ whole genome shotgun (WGS) entry which is preliminary data.</text>
</comment>
<accession>A0A9X3F017</accession>
<evidence type="ECO:0000313" key="3">
    <source>
        <dbReference type="EMBL" id="MCY1013492.1"/>
    </source>
</evidence>
<evidence type="ECO:0000259" key="2">
    <source>
        <dbReference type="Pfam" id="PF21068"/>
    </source>
</evidence>